<evidence type="ECO:0000313" key="2">
    <source>
        <dbReference type="Proteomes" id="UP000265120"/>
    </source>
</evidence>
<dbReference type="STRING" id="244447.ENSCSEP00000012006"/>
<organism evidence="1 2">
    <name type="scientific">Cynoglossus semilaevis</name>
    <name type="common">Tongue sole</name>
    <dbReference type="NCBI Taxonomy" id="244447"/>
    <lineage>
        <taxon>Eukaryota</taxon>
        <taxon>Metazoa</taxon>
        <taxon>Chordata</taxon>
        <taxon>Craniata</taxon>
        <taxon>Vertebrata</taxon>
        <taxon>Euteleostomi</taxon>
        <taxon>Actinopterygii</taxon>
        <taxon>Neopterygii</taxon>
        <taxon>Teleostei</taxon>
        <taxon>Neoteleostei</taxon>
        <taxon>Acanthomorphata</taxon>
        <taxon>Carangaria</taxon>
        <taxon>Pleuronectiformes</taxon>
        <taxon>Pleuronectoidei</taxon>
        <taxon>Cynoglossidae</taxon>
        <taxon>Cynoglossinae</taxon>
        <taxon>Cynoglossus</taxon>
    </lineage>
</organism>
<evidence type="ECO:0000313" key="1">
    <source>
        <dbReference type="Ensembl" id="ENSCSEP00000012006.1"/>
    </source>
</evidence>
<dbReference type="InParanoid" id="A0A3P8VFI8"/>
<sequence length="109" mass="12286">ISGYVFDLILKGKLPICEVQVQTITLTFYLMMTMSLPVHSGQRAQLLLPPLKENDTHCLNFLFYQGGGRENNSPLGVPVFNSSGPAYHAWKGVELAVSTFWPNFYQVHR</sequence>
<dbReference type="AlphaFoldDB" id="A0A3P8VFI8"/>
<reference evidence="1" key="2">
    <citation type="submission" date="2025-09" db="UniProtKB">
        <authorList>
            <consortium name="Ensembl"/>
        </authorList>
    </citation>
    <scope>IDENTIFICATION</scope>
</reference>
<accession>A0A3P8VFI8</accession>
<keyword evidence="2" id="KW-1185">Reference proteome</keyword>
<dbReference type="Ensembl" id="ENSCSET00000012149.1">
    <property type="protein sequence ID" value="ENSCSEP00000012006.1"/>
    <property type="gene ID" value="ENSCSEG00000007743.1"/>
</dbReference>
<reference evidence="1" key="1">
    <citation type="submission" date="2025-08" db="UniProtKB">
        <authorList>
            <consortium name="Ensembl"/>
        </authorList>
    </citation>
    <scope>IDENTIFICATION</scope>
</reference>
<dbReference type="InterPro" id="IPR013320">
    <property type="entry name" value="ConA-like_dom_sf"/>
</dbReference>
<dbReference type="Proteomes" id="UP000265120">
    <property type="component" value="Unassembled WGS sequence"/>
</dbReference>
<dbReference type="SUPFAM" id="SSF49899">
    <property type="entry name" value="Concanavalin A-like lectins/glucanases"/>
    <property type="match status" value="1"/>
</dbReference>
<name>A0A3P8VFI8_CYNSE</name>
<dbReference type="Gene3D" id="2.60.120.200">
    <property type="match status" value="1"/>
</dbReference>
<protein>
    <submittedName>
        <fullName evidence="1">Uncharacterized protein</fullName>
    </submittedName>
</protein>
<proteinExistence type="predicted"/>